<organism evidence="3 4">
    <name type="scientific">Hydrococcus rivularis NIES-593</name>
    <dbReference type="NCBI Taxonomy" id="1921803"/>
    <lineage>
        <taxon>Bacteria</taxon>
        <taxon>Bacillati</taxon>
        <taxon>Cyanobacteriota</taxon>
        <taxon>Cyanophyceae</taxon>
        <taxon>Pleurocapsales</taxon>
        <taxon>Hydrococcaceae</taxon>
        <taxon>Hydrococcus</taxon>
    </lineage>
</organism>
<dbReference type="STRING" id="1921803.NIES593_15675"/>
<keyword evidence="4" id="KW-1185">Reference proteome</keyword>
<accession>A0A1U7HCX6</accession>
<sequence>MENYQCIAIGIDRYHFFPPLNFAEASARILYQCLVEQAKISVRQALLLTDASPRFLNRSTYPNRKNLISWLEIRNSPSSSSLWFFFSGYGISYQGEDYLMPIDGNLKDIPGTGIAMRSLFESLIQQRAARILVVLDLRGMEDAMVGQQAIALAKQMKISLIVSSHGDKSASLGRGMLATALVEALRHYRQNITLAKLEQYLRDRLPEFSLDLWRPTQTPVVISPSPEASHYPLLEKAERDRMPMATFSSSRTLFPQPISLKRATADSPMTTKVAAIALPKLPDRPAFYSPLNINLPSNNNDDKRANIGIKADLSPIIIKISQFKWFFFGLASSLLPSLLTIVVVFQLLQMRQPTSISEQAAEILETETPIQAGSKSEQEILNRATIFLKANQASDFNRAIGSVRQLKPGDPFYQQARADIDRWSQIILDIAEGRARTGDFQRAIAAAELVPRDRASLSQTARQKIRLWETLQKQQQATKAAIETARKLINPSQAATYSRAIALLRQIPPEQPGYMETRQFMNNWSQKIYFLAISHAAEGNLGQAIETAQFIPSDTHLYQDAQKAIARWKQKSKARWKIKK</sequence>
<evidence type="ECO:0000313" key="4">
    <source>
        <dbReference type="Proteomes" id="UP000186868"/>
    </source>
</evidence>
<dbReference type="GO" id="GO:0004197">
    <property type="term" value="F:cysteine-type endopeptidase activity"/>
    <property type="evidence" value="ECO:0007669"/>
    <property type="project" value="InterPro"/>
</dbReference>
<keyword evidence="1" id="KW-0472">Membrane</keyword>
<dbReference type="Pfam" id="PF00656">
    <property type="entry name" value="Peptidase_C14"/>
    <property type="match status" value="1"/>
</dbReference>
<evidence type="ECO:0000256" key="1">
    <source>
        <dbReference type="SAM" id="Phobius"/>
    </source>
</evidence>
<comment type="caution">
    <text evidence="3">The sequence shown here is derived from an EMBL/GenBank/DDBJ whole genome shotgun (WGS) entry which is preliminary data.</text>
</comment>
<feature type="domain" description="Peptidase C14 caspase" evidence="2">
    <location>
        <begin position="6"/>
        <end position="223"/>
    </location>
</feature>
<dbReference type="AlphaFoldDB" id="A0A1U7HCX6"/>
<evidence type="ECO:0000259" key="2">
    <source>
        <dbReference type="Pfam" id="PF00656"/>
    </source>
</evidence>
<dbReference type="EMBL" id="MRCB01000020">
    <property type="protein sequence ID" value="OKH21433.1"/>
    <property type="molecule type" value="Genomic_DNA"/>
</dbReference>
<dbReference type="InterPro" id="IPR011600">
    <property type="entry name" value="Pept_C14_caspase"/>
</dbReference>
<keyword evidence="1" id="KW-1133">Transmembrane helix</keyword>
<dbReference type="Proteomes" id="UP000186868">
    <property type="component" value="Unassembled WGS sequence"/>
</dbReference>
<keyword evidence="1" id="KW-0812">Transmembrane</keyword>
<evidence type="ECO:0000313" key="3">
    <source>
        <dbReference type="EMBL" id="OKH21433.1"/>
    </source>
</evidence>
<name>A0A1U7HCX6_9CYAN</name>
<gene>
    <name evidence="3" type="ORF">NIES593_15675</name>
</gene>
<dbReference type="GO" id="GO:0006508">
    <property type="term" value="P:proteolysis"/>
    <property type="evidence" value="ECO:0007669"/>
    <property type="project" value="InterPro"/>
</dbReference>
<protein>
    <recommendedName>
        <fullName evidence="2">Peptidase C14 caspase domain-containing protein</fullName>
    </recommendedName>
</protein>
<feature type="transmembrane region" description="Helical" evidence="1">
    <location>
        <begin position="325"/>
        <end position="348"/>
    </location>
</feature>
<reference evidence="3 4" key="1">
    <citation type="submission" date="2016-11" db="EMBL/GenBank/DDBJ databases">
        <title>Draft Genome Sequences of Nine Cyanobacterial Strains from Diverse Habitats.</title>
        <authorList>
            <person name="Zhu T."/>
            <person name="Hou S."/>
            <person name="Lu X."/>
            <person name="Hess W.R."/>
        </authorList>
    </citation>
    <scope>NUCLEOTIDE SEQUENCE [LARGE SCALE GENOMIC DNA]</scope>
    <source>
        <strain evidence="3 4">NIES-593</strain>
    </source>
</reference>
<dbReference type="RefSeq" id="WP_073600479.1">
    <property type="nucleotide sequence ID" value="NZ_MRCB01000020.1"/>
</dbReference>
<proteinExistence type="predicted"/>
<dbReference type="Gene3D" id="3.40.50.1460">
    <property type="match status" value="1"/>
</dbReference>
<dbReference type="OrthoDB" id="581349at2"/>